<organism evidence="8 9">
    <name type="scientific">Acetomicrobium flavidum</name>
    <dbReference type="NCBI Taxonomy" id="49896"/>
    <lineage>
        <taxon>Bacteria</taxon>
        <taxon>Thermotogati</taxon>
        <taxon>Synergistota</taxon>
        <taxon>Synergistia</taxon>
        <taxon>Synergistales</taxon>
        <taxon>Acetomicrobiaceae</taxon>
        <taxon>Acetomicrobium</taxon>
    </lineage>
</organism>
<dbReference type="HAMAP" id="MF_00501">
    <property type="entry name" value="Ribosomal_bL31_1"/>
    <property type="match status" value="1"/>
</dbReference>
<dbReference type="PANTHER" id="PTHR33280:SF1">
    <property type="entry name" value="LARGE RIBOSOMAL SUBUNIT PROTEIN BL31C"/>
    <property type="match status" value="1"/>
</dbReference>
<dbReference type="InterPro" id="IPR042105">
    <property type="entry name" value="Ribosomal_bL31_sf"/>
</dbReference>
<evidence type="ECO:0000313" key="9">
    <source>
        <dbReference type="Proteomes" id="UP000185093"/>
    </source>
</evidence>
<dbReference type="Gene3D" id="4.10.830.30">
    <property type="entry name" value="Ribosomal protein L31"/>
    <property type="match status" value="1"/>
</dbReference>
<feature type="binding site" evidence="7">
    <location>
        <position position="36"/>
    </location>
    <ligand>
        <name>Zn(2+)</name>
        <dbReference type="ChEBI" id="CHEBI:29105"/>
    </ligand>
</feature>
<keyword evidence="7" id="KW-0862">Zinc</keyword>
<evidence type="ECO:0000256" key="1">
    <source>
        <dbReference type="ARBA" id="ARBA00009296"/>
    </source>
</evidence>
<dbReference type="Proteomes" id="UP000185093">
    <property type="component" value="Unassembled WGS sequence"/>
</dbReference>
<keyword evidence="2 7" id="KW-0699">rRNA-binding</keyword>
<comment type="cofactor">
    <cofactor evidence="7">
        <name>Zn(2+)</name>
        <dbReference type="ChEBI" id="CHEBI:29105"/>
    </cofactor>
    <text evidence="7">Binds 1 zinc ion per subunit.</text>
</comment>
<evidence type="ECO:0000313" key="8">
    <source>
        <dbReference type="EMBL" id="SIN63707.1"/>
    </source>
</evidence>
<evidence type="ECO:0000256" key="4">
    <source>
        <dbReference type="ARBA" id="ARBA00022980"/>
    </source>
</evidence>
<dbReference type="InterPro" id="IPR002150">
    <property type="entry name" value="Ribosomal_bL31"/>
</dbReference>
<keyword evidence="7" id="KW-0479">Metal-binding</keyword>
<feature type="binding site" evidence="7">
    <location>
        <position position="54"/>
    </location>
    <ligand>
        <name>Zn(2+)</name>
        <dbReference type="ChEBI" id="CHEBI:29105"/>
    </ligand>
</feature>
<evidence type="ECO:0000256" key="7">
    <source>
        <dbReference type="HAMAP-Rule" id="MF_00501"/>
    </source>
</evidence>
<dbReference type="PROSITE" id="PS01143">
    <property type="entry name" value="RIBOSOMAL_L31"/>
    <property type="match status" value="1"/>
</dbReference>
<dbReference type="NCBIfam" id="NF000612">
    <property type="entry name" value="PRK00019.1"/>
    <property type="match status" value="1"/>
</dbReference>
<reference evidence="8 9" key="1">
    <citation type="submission" date="2016-11" db="EMBL/GenBank/DDBJ databases">
        <authorList>
            <person name="Varghese N."/>
            <person name="Submissions S."/>
        </authorList>
    </citation>
    <scope>NUCLEOTIDE SEQUENCE [LARGE SCALE GENOMIC DNA]</scope>
    <source>
        <strain evidence="8 9">DSM 20664</strain>
    </source>
</reference>
<comment type="similarity">
    <text evidence="1 7">Belongs to the bacterial ribosomal protein bL31 family. Type A subfamily.</text>
</comment>
<keyword evidence="5 7" id="KW-0687">Ribonucleoprotein</keyword>
<proteinExistence type="inferred from homology"/>
<evidence type="ECO:0000256" key="3">
    <source>
        <dbReference type="ARBA" id="ARBA00022884"/>
    </source>
</evidence>
<comment type="caution">
    <text evidence="8">The sequence shown here is derived from an EMBL/GenBank/DDBJ whole genome shotgun (WGS) entry which is preliminary data.</text>
</comment>
<dbReference type="GO" id="GO:0005840">
    <property type="term" value="C:ribosome"/>
    <property type="evidence" value="ECO:0007669"/>
    <property type="project" value="UniProtKB-KW"/>
</dbReference>
<evidence type="ECO:0000256" key="5">
    <source>
        <dbReference type="ARBA" id="ARBA00023274"/>
    </source>
</evidence>
<comment type="subunit">
    <text evidence="7">Part of the 50S ribosomal subunit.</text>
</comment>
<keyword evidence="4 7" id="KW-0689">Ribosomal protein</keyword>
<dbReference type="InterPro" id="IPR034704">
    <property type="entry name" value="Ribosomal_bL28/bL31-like_sf"/>
</dbReference>
<dbReference type="SUPFAM" id="SSF143800">
    <property type="entry name" value="L28p-like"/>
    <property type="match status" value="1"/>
</dbReference>
<dbReference type="EMBL" id="FSQZ01000001">
    <property type="protein sequence ID" value="SIN63707.1"/>
    <property type="molecule type" value="Genomic_DNA"/>
</dbReference>
<sequence>MSVVNCSLLYNYDDGGILVKKDIHPKYDVCKVTCACGNTFVTRSTKPEIRVSVCSNCHPFYTGKRGILVTEAGQLEKFRKRYAGMDYGQTSDAE</sequence>
<evidence type="ECO:0000256" key="2">
    <source>
        <dbReference type="ARBA" id="ARBA00022730"/>
    </source>
</evidence>
<feature type="binding site" evidence="7">
    <location>
        <position position="34"/>
    </location>
    <ligand>
        <name>Zn(2+)</name>
        <dbReference type="ChEBI" id="CHEBI:29105"/>
    </ligand>
</feature>
<dbReference type="PANTHER" id="PTHR33280">
    <property type="entry name" value="50S RIBOSOMAL PROTEIN L31, CHLOROPLASTIC"/>
    <property type="match status" value="1"/>
</dbReference>
<dbReference type="PRINTS" id="PR01249">
    <property type="entry name" value="RIBOSOMALL31"/>
</dbReference>
<protein>
    <recommendedName>
        <fullName evidence="6 7">Large ribosomal subunit protein bL31</fullName>
    </recommendedName>
</protein>
<dbReference type="Pfam" id="PF01197">
    <property type="entry name" value="Ribosomal_L31"/>
    <property type="match status" value="1"/>
</dbReference>
<evidence type="ECO:0000256" key="6">
    <source>
        <dbReference type="ARBA" id="ARBA00035687"/>
    </source>
</evidence>
<dbReference type="InterPro" id="IPR027491">
    <property type="entry name" value="Ribosomal_bL31_A"/>
</dbReference>
<keyword evidence="3 7" id="KW-0694">RNA-binding</keyword>
<comment type="function">
    <text evidence="7">Binds the 23S rRNA.</text>
</comment>
<keyword evidence="9" id="KW-1185">Reference proteome</keyword>
<accession>A0ABY1JBH5</accession>
<feature type="binding site" evidence="7">
    <location>
        <position position="57"/>
    </location>
    <ligand>
        <name>Zn(2+)</name>
        <dbReference type="ChEBI" id="CHEBI:29105"/>
    </ligand>
</feature>
<dbReference type="NCBIfam" id="TIGR00105">
    <property type="entry name" value="L31"/>
    <property type="match status" value="1"/>
</dbReference>
<gene>
    <name evidence="7" type="primary">rpmE</name>
    <name evidence="8" type="ORF">SAMN05444368_0455</name>
</gene>
<name>A0ABY1JBH5_9BACT</name>